<gene>
    <name evidence="1" type="ORF">I206_04456</name>
    <name evidence="2" type="ORF">I206_103970</name>
</gene>
<proteinExistence type="predicted"/>
<reference evidence="1" key="1">
    <citation type="submission" date="2013-07" db="EMBL/GenBank/DDBJ databases">
        <title>The Genome Sequence of Cryptococcus pinus CBS10737.</title>
        <authorList>
            <consortium name="The Broad Institute Genome Sequencing Platform"/>
            <person name="Cuomo C."/>
            <person name="Litvintseva A."/>
            <person name="Chen Y."/>
            <person name="Heitman J."/>
            <person name="Sun S."/>
            <person name="Springer D."/>
            <person name="Dromer F."/>
            <person name="Young S.K."/>
            <person name="Zeng Q."/>
            <person name="Gargeya S."/>
            <person name="Fitzgerald M."/>
            <person name="Abouelleil A."/>
            <person name="Alvarado L."/>
            <person name="Berlin A.M."/>
            <person name="Chapman S.B."/>
            <person name="Dewar J."/>
            <person name="Goldberg J."/>
            <person name="Griggs A."/>
            <person name="Gujja S."/>
            <person name="Hansen M."/>
            <person name="Howarth C."/>
            <person name="Imamovic A."/>
            <person name="Larimer J."/>
            <person name="McCowan C."/>
            <person name="Murphy C."/>
            <person name="Pearson M."/>
            <person name="Priest M."/>
            <person name="Roberts A."/>
            <person name="Saif S."/>
            <person name="Shea T."/>
            <person name="Sykes S."/>
            <person name="Wortman J."/>
            <person name="Nusbaum C."/>
            <person name="Birren B."/>
        </authorList>
    </citation>
    <scope>NUCLEOTIDE SEQUENCE [LARGE SCALE GENOMIC DNA]</scope>
    <source>
        <strain evidence="1">CBS 10737</strain>
    </source>
</reference>
<dbReference type="AlphaFoldDB" id="A0A1B9I348"/>
<sequence>MPIGEPAEAGPSFLRKEQNMVKPEEKEEEMIEIPSTGIEFFEYRRRLFLAGLPLPINTKNIIPSYYIIPKILPDPLPIPTNRIQNTSNAIKRIENILSEEGSEELQSNWQAGIDKVATQLHAGKRLSNGLRLGLVIKILKASWIQDGLWPKDEYGRPIKPPDSPIIKGVDLFPGNDNVMM</sequence>
<accession>A0A1B9I348</accession>
<dbReference type="Proteomes" id="UP000094020">
    <property type="component" value="Chromosome 5"/>
</dbReference>
<dbReference type="KEGG" id="kpin:30172825"/>
<reference evidence="2" key="2">
    <citation type="submission" date="2013-07" db="EMBL/GenBank/DDBJ databases">
        <authorList>
            <consortium name="The Broad Institute Genome Sequencing Platform"/>
            <person name="Cuomo C."/>
            <person name="Litvintseva A."/>
            <person name="Chen Y."/>
            <person name="Heitman J."/>
            <person name="Sun S."/>
            <person name="Springer D."/>
            <person name="Dromer F."/>
            <person name="Young S.K."/>
            <person name="Zeng Q."/>
            <person name="Gargeya S."/>
            <person name="Fitzgerald M."/>
            <person name="Abouelleil A."/>
            <person name="Alvarado L."/>
            <person name="Berlin A.M."/>
            <person name="Chapman S.B."/>
            <person name="Dewar J."/>
            <person name="Goldberg J."/>
            <person name="Griggs A."/>
            <person name="Gujja S."/>
            <person name="Hansen M."/>
            <person name="Howarth C."/>
            <person name="Imamovic A."/>
            <person name="Larimer J."/>
            <person name="McCowan C."/>
            <person name="Murphy C."/>
            <person name="Pearson M."/>
            <person name="Priest M."/>
            <person name="Roberts A."/>
            <person name="Saif S."/>
            <person name="Shea T."/>
            <person name="Sykes S."/>
            <person name="Wortman J."/>
            <person name="Nusbaum C."/>
            <person name="Birren B."/>
        </authorList>
    </citation>
    <scope>NUCLEOTIDE SEQUENCE</scope>
    <source>
        <strain evidence="2">CBS 10737</strain>
    </source>
</reference>
<dbReference type="EMBL" id="KI894011">
    <property type="protein sequence ID" value="OCF49925.1"/>
    <property type="molecule type" value="Genomic_DNA"/>
</dbReference>
<name>A0A1B9I348_9TREE</name>
<evidence type="ECO:0000313" key="1">
    <source>
        <dbReference type="EMBL" id="OCF49925.1"/>
    </source>
</evidence>
<protein>
    <submittedName>
        <fullName evidence="1">Uncharacterized protein</fullName>
    </submittedName>
</protein>
<evidence type="ECO:0000313" key="3">
    <source>
        <dbReference type="Proteomes" id="UP000094020"/>
    </source>
</evidence>
<reference evidence="2" key="4">
    <citation type="submission" date="2024-02" db="EMBL/GenBank/DDBJ databases">
        <title>Comparative genomics of Cryptococcus and Kwoniella reveals pathogenesis evolution and contrasting modes of karyotype evolution via chromosome fusion or intercentromeric recombination.</title>
        <authorList>
            <person name="Coelho M.A."/>
            <person name="David-Palma M."/>
            <person name="Shea T."/>
            <person name="Bowers K."/>
            <person name="McGinley-Smith S."/>
            <person name="Mohammad A.W."/>
            <person name="Gnirke A."/>
            <person name="Yurkov A.M."/>
            <person name="Nowrousian M."/>
            <person name="Sun S."/>
            <person name="Cuomo C.A."/>
            <person name="Heitman J."/>
        </authorList>
    </citation>
    <scope>NUCLEOTIDE SEQUENCE</scope>
    <source>
        <strain evidence="2">CBS 10737</strain>
    </source>
</reference>
<evidence type="ECO:0000313" key="2">
    <source>
        <dbReference type="EMBL" id="WWC70026.1"/>
    </source>
</evidence>
<dbReference type="EMBL" id="CP144523">
    <property type="protein sequence ID" value="WWC70026.1"/>
    <property type="molecule type" value="Genomic_DNA"/>
</dbReference>
<reference evidence="1" key="3">
    <citation type="submission" date="2016-07" db="EMBL/GenBank/DDBJ databases">
        <title>Evolution of pathogenesis and genome organization in the Tremellales.</title>
        <authorList>
            <person name="Cuomo C."/>
            <person name="Litvintseva A."/>
            <person name="Heitman J."/>
            <person name="Chen Y."/>
            <person name="Sun S."/>
            <person name="Springer D."/>
            <person name="Dromer F."/>
            <person name="Young S."/>
            <person name="Zeng Q."/>
            <person name="Chapman S."/>
            <person name="Gujja S."/>
            <person name="Saif S."/>
            <person name="Birren B."/>
        </authorList>
    </citation>
    <scope>NUCLEOTIDE SEQUENCE</scope>
    <source>
        <strain evidence="1">CBS 10737</strain>
    </source>
</reference>
<dbReference type="GeneID" id="30172825"/>
<keyword evidence="3" id="KW-1185">Reference proteome</keyword>
<dbReference type="RefSeq" id="XP_019011144.1">
    <property type="nucleotide sequence ID" value="XM_019156186.1"/>
</dbReference>
<dbReference type="OrthoDB" id="3366194at2759"/>
<organism evidence="1">
    <name type="scientific">Kwoniella pini CBS 10737</name>
    <dbReference type="NCBI Taxonomy" id="1296096"/>
    <lineage>
        <taxon>Eukaryota</taxon>
        <taxon>Fungi</taxon>
        <taxon>Dikarya</taxon>
        <taxon>Basidiomycota</taxon>
        <taxon>Agaricomycotina</taxon>
        <taxon>Tremellomycetes</taxon>
        <taxon>Tremellales</taxon>
        <taxon>Cryptococcaceae</taxon>
        <taxon>Kwoniella</taxon>
    </lineage>
</organism>